<keyword evidence="2" id="KW-1133">Transmembrane helix</keyword>
<sequence>MNSALSGAFYGAMGSVMLLAPWFILCCVPLMPHRKIEKKTMVLRIFLLCIFWFTCIFIGTWLNPQGGILLINVIGIGMYLPVMWMYYISFKVGIWKILYIFLFEHAAATQVNLAAFFICELVWKRSSSILEGPWLTICAWSILVVVYPLIWVFFKRVIRPAMQILSEKQVRRLAVVPFLFFLSNVVYGNISPLLNMAPWQRLLFSILFTLIGIGAYVVTLTTTLDVVKKSKLEMEVLTMEQQLEQQSQRFNQLQTSIKQTASARHDLRHHFAVIRDYNKEGDSAGLQEYLDEYLSYQPAEEAPVCENFAVDVLVRNYLHQARDAGAELDIKIGLPRKIAVPDSQLSIIFGNLFENAVQACQRQTEGKKFIRVRCVTEEYQFILTVDNSMDPQPHFQPGIGLSSVQAVVDKYNGALVTEEKNGMFQASVMLFMPVPE</sequence>
<dbReference type="InterPro" id="IPR032834">
    <property type="entry name" value="NatK-like_C"/>
</dbReference>
<feature type="transmembrane region" description="Helical" evidence="2">
    <location>
        <begin position="97"/>
        <end position="118"/>
    </location>
</feature>
<dbReference type="Pfam" id="PF14501">
    <property type="entry name" value="HATPase_c_5"/>
    <property type="match status" value="1"/>
</dbReference>
<dbReference type="PANTHER" id="PTHR40448">
    <property type="entry name" value="TWO-COMPONENT SENSOR HISTIDINE KINASE"/>
    <property type="match status" value="1"/>
</dbReference>
<reference evidence="4 5" key="1">
    <citation type="submission" date="2021-03" db="EMBL/GenBank/DDBJ databases">
        <title>Enterococcal diversity collection.</title>
        <authorList>
            <person name="Gilmore M.S."/>
            <person name="Schwartzman J."/>
            <person name="Van Tyne D."/>
            <person name="Martin M."/>
            <person name="Earl A.M."/>
            <person name="Manson A.L."/>
            <person name="Straub T."/>
            <person name="Salamzade R."/>
            <person name="Saavedra J."/>
            <person name="Lebreton F."/>
            <person name="Prichula J."/>
            <person name="Schaufler K."/>
            <person name="Gaca A."/>
            <person name="Sgardioli B."/>
            <person name="Wagenaar J."/>
            <person name="Strong T."/>
        </authorList>
    </citation>
    <scope>NUCLEOTIDE SEQUENCE [LARGE SCALE GENOMIC DNA]</scope>
    <source>
        <strain evidence="4 5">669A</strain>
    </source>
</reference>
<feature type="coiled-coil region" evidence="1">
    <location>
        <begin position="229"/>
        <end position="256"/>
    </location>
</feature>
<dbReference type="CDD" id="cd16935">
    <property type="entry name" value="HATPase_AgrC-ComD-like"/>
    <property type="match status" value="1"/>
</dbReference>
<keyword evidence="2" id="KW-0812">Transmembrane</keyword>
<feature type="transmembrane region" description="Helical" evidence="2">
    <location>
        <begin position="12"/>
        <end position="30"/>
    </location>
</feature>
<dbReference type="InterPro" id="IPR036890">
    <property type="entry name" value="HATPase_C_sf"/>
</dbReference>
<keyword evidence="4" id="KW-0418">Kinase</keyword>
<feature type="transmembrane region" description="Helical" evidence="2">
    <location>
        <begin position="42"/>
        <end position="62"/>
    </location>
</feature>
<dbReference type="Gene3D" id="3.30.565.10">
    <property type="entry name" value="Histidine kinase-like ATPase, C-terminal domain"/>
    <property type="match status" value="1"/>
</dbReference>
<feature type="domain" description="Sensor histidine kinase NatK-like C-terminal" evidence="3">
    <location>
        <begin position="345"/>
        <end position="430"/>
    </location>
</feature>
<dbReference type="SUPFAM" id="SSF55874">
    <property type="entry name" value="ATPase domain of HSP90 chaperone/DNA topoisomerase II/histidine kinase"/>
    <property type="match status" value="1"/>
</dbReference>
<accession>A0ABS3LBK5</accession>
<feature type="transmembrane region" description="Helical" evidence="2">
    <location>
        <begin position="133"/>
        <end position="153"/>
    </location>
</feature>
<feature type="transmembrane region" description="Helical" evidence="2">
    <location>
        <begin position="68"/>
        <end position="90"/>
    </location>
</feature>
<gene>
    <name evidence="4" type="ORF">JZO70_12565</name>
</gene>
<evidence type="ECO:0000259" key="3">
    <source>
        <dbReference type="Pfam" id="PF14501"/>
    </source>
</evidence>
<keyword evidence="1" id="KW-0175">Coiled coil</keyword>
<name>A0ABS3LBK5_9ENTE</name>
<organism evidence="4 5">
    <name type="scientific">Candidatus Enterococcus moelleringii</name>
    <dbReference type="NCBI Taxonomy" id="2815325"/>
    <lineage>
        <taxon>Bacteria</taxon>
        <taxon>Bacillati</taxon>
        <taxon>Bacillota</taxon>
        <taxon>Bacilli</taxon>
        <taxon>Lactobacillales</taxon>
        <taxon>Enterococcaceae</taxon>
        <taxon>Enterococcus</taxon>
    </lineage>
</organism>
<evidence type="ECO:0000313" key="5">
    <source>
        <dbReference type="Proteomes" id="UP000664601"/>
    </source>
</evidence>
<proteinExistence type="predicted"/>
<dbReference type="PANTHER" id="PTHR40448:SF1">
    <property type="entry name" value="TWO-COMPONENT SENSOR HISTIDINE KINASE"/>
    <property type="match status" value="1"/>
</dbReference>
<dbReference type="Proteomes" id="UP000664601">
    <property type="component" value="Unassembled WGS sequence"/>
</dbReference>
<keyword evidence="5" id="KW-1185">Reference proteome</keyword>
<evidence type="ECO:0000256" key="1">
    <source>
        <dbReference type="SAM" id="Coils"/>
    </source>
</evidence>
<comment type="caution">
    <text evidence="4">The sequence shown here is derived from an EMBL/GenBank/DDBJ whole genome shotgun (WGS) entry which is preliminary data.</text>
</comment>
<protein>
    <submittedName>
        <fullName evidence="4">Sensor histidine kinase</fullName>
    </submittedName>
</protein>
<dbReference type="RefSeq" id="WP_207673916.1">
    <property type="nucleotide sequence ID" value="NZ_JAFREM010000018.1"/>
</dbReference>
<dbReference type="EMBL" id="JAFREM010000018">
    <property type="protein sequence ID" value="MBO1307001.1"/>
    <property type="molecule type" value="Genomic_DNA"/>
</dbReference>
<dbReference type="GO" id="GO:0016301">
    <property type="term" value="F:kinase activity"/>
    <property type="evidence" value="ECO:0007669"/>
    <property type="project" value="UniProtKB-KW"/>
</dbReference>
<evidence type="ECO:0000256" key="2">
    <source>
        <dbReference type="SAM" id="Phobius"/>
    </source>
</evidence>
<evidence type="ECO:0000313" key="4">
    <source>
        <dbReference type="EMBL" id="MBO1307001.1"/>
    </source>
</evidence>
<keyword evidence="4" id="KW-0808">Transferase</keyword>
<feature type="transmembrane region" description="Helical" evidence="2">
    <location>
        <begin position="202"/>
        <end position="224"/>
    </location>
</feature>
<feature type="transmembrane region" description="Helical" evidence="2">
    <location>
        <begin position="173"/>
        <end position="190"/>
    </location>
</feature>
<keyword evidence="2" id="KW-0472">Membrane</keyword>